<proteinExistence type="predicted"/>
<protein>
    <submittedName>
        <fullName evidence="1">Uncharacterized protein</fullName>
    </submittedName>
</protein>
<dbReference type="RefSeq" id="WP_249698739.1">
    <property type="nucleotide sequence ID" value="NZ_JAMFLX010000007.1"/>
</dbReference>
<sequence length="544" mass="59977">MYGLVRLIAIPVLIWIFPCFSAADSRSDEASQSLNRPVTSEASGWLPFYSSDQGIVVFIGKNAVVLEGVRGDEFKWLVSQLGIKAVAQVLYNAAAISFYNNGNRWLGGNLYHAFQMVGEGILPQALMYGALFREAWKSYWEAGIWAIFAGQIPEQAILQNKNNVFGLAALAGIFRGLSFAKDQLSPNETGKLAIALKGPEAANLLIQVDFDSVDSTDSSRLIISRILGSPVENSRHSEFSALAWVMEKNHINSLTVDVSSAGFTVSFINSDGVPVSARFAAEGVGKEWLIKLVKKRAPVSDWDRQQSVLSPKAIQTLAGWIQYSAGSGHFSHGEVSTLTSGETGHDYQVSLHSHKGFSHVEAGSDNIVKLGGKYRLAMPVSLIASAPELQISRRGEDDYGQYRVPRRINHLLLVTASSAGNLAVSKGINFITEKVRSPGWKLEQLLDNLAEHGGNAQYRRYSEMYAHQDEVARAYQALNLQDDCSIDDVNRTLLGLTADDQTKSAGEFLRWFVPKRGDVTIINDQSRFVDRKMYEQFKDYASRP</sequence>
<organism evidence="1 2">
    <name type="scientific">Parendozoicomonas callyspongiae</name>
    <dbReference type="NCBI Taxonomy" id="2942213"/>
    <lineage>
        <taxon>Bacteria</taxon>
        <taxon>Pseudomonadati</taxon>
        <taxon>Pseudomonadota</taxon>
        <taxon>Gammaproteobacteria</taxon>
        <taxon>Oceanospirillales</taxon>
        <taxon>Endozoicomonadaceae</taxon>
        <taxon>Parendozoicomonas</taxon>
    </lineage>
</organism>
<evidence type="ECO:0000313" key="1">
    <source>
        <dbReference type="EMBL" id="MCL6269673.1"/>
    </source>
</evidence>
<evidence type="ECO:0000313" key="2">
    <source>
        <dbReference type="Proteomes" id="UP001203338"/>
    </source>
</evidence>
<comment type="caution">
    <text evidence="1">The sequence shown here is derived from an EMBL/GenBank/DDBJ whole genome shotgun (WGS) entry which is preliminary data.</text>
</comment>
<keyword evidence="2" id="KW-1185">Reference proteome</keyword>
<accession>A0ABT0PE61</accession>
<dbReference type="EMBL" id="JAMFLX010000007">
    <property type="protein sequence ID" value="MCL6269673.1"/>
    <property type="molecule type" value="Genomic_DNA"/>
</dbReference>
<gene>
    <name evidence="1" type="ORF">M3P05_06940</name>
</gene>
<dbReference type="Proteomes" id="UP001203338">
    <property type="component" value="Unassembled WGS sequence"/>
</dbReference>
<reference evidence="1 2" key="1">
    <citation type="submission" date="2022-05" db="EMBL/GenBank/DDBJ databases">
        <authorList>
            <person name="Park J.-S."/>
        </authorList>
    </citation>
    <scope>NUCLEOTIDE SEQUENCE [LARGE SCALE GENOMIC DNA]</scope>
    <source>
        <strain evidence="1 2">2012CJ34-2</strain>
    </source>
</reference>
<name>A0ABT0PE61_9GAMM</name>